<dbReference type="CDD" id="cd06171">
    <property type="entry name" value="Sigma70_r4"/>
    <property type="match status" value="1"/>
</dbReference>
<feature type="compositionally biased region" description="Low complexity" evidence="5">
    <location>
        <begin position="195"/>
        <end position="206"/>
    </location>
</feature>
<evidence type="ECO:0000256" key="1">
    <source>
        <dbReference type="ARBA" id="ARBA00010641"/>
    </source>
</evidence>
<dbReference type="InterPro" id="IPR013324">
    <property type="entry name" value="RNA_pol_sigma_r3/r4-like"/>
</dbReference>
<dbReference type="EMBL" id="JAVRFG010000020">
    <property type="protein sequence ID" value="MDT0492263.1"/>
    <property type="molecule type" value="Genomic_DNA"/>
</dbReference>
<dbReference type="NCBIfam" id="TIGR02937">
    <property type="entry name" value="sigma70-ECF"/>
    <property type="match status" value="1"/>
</dbReference>
<dbReference type="InterPro" id="IPR036388">
    <property type="entry name" value="WH-like_DNA-bd_sf"/>
</dbReference>
<dbReference type="Gene3D" id="1.10.1740.10">
    <property type="match status" value="1"/>
</dbReference>
<comment type="similarity">
    <text evidence="1">Belongs to the sigma-70 factor family. ECF subfamily.</text>
</comment>
<evidence type="ECO:0000256" key="2">
    <source>
        <dbReference type="ARBA" id="ARBA00023015"/>
    </source>
</evidence>
<keyword evidence="2" id="KW-0805">Transcription regulation</keyword>
<dbReference type="PANTHER" id="PTHR43133">
    <property type="entry name" value="RNA POLYMERASE ECF-TYPE SIGMA FACTO"/>
    <property type="match status" value="1"/>
</dbReference>
<organism evidence="8 9">
    <name type="scientific">Streptomyces stephensoniae</name>
    <dbReference type="NCBI Taxonomy" id="3375367"/>
    <lineage>
        <taxon>Bacteria</taxon>
        <taxon>Bacillati</taxon>
        <taxon>Actinomycetota</taxon>
        <taxon>Actinomycetes</taxon>
        <taxon>Kitasatosporales</taxon>
        <taxon>Streptomycetaceae</taxon>
        <taxon>Streptomyces</taxon>
    </lineage>
</organism>
<feature type="domain" description="RNA polymerase sigma-70 region 2" evidence="6">
    <location>
        <begin position="17"/>
        <end position="84"/>
    </location>
</feature>
<evidence type="ECO:0000313" key="8">
    <source>
        <dbReference type="EMBL" id="MDT0492263.1"/>
    </source>
</evidence>
<proteinExistence type="inferred from homology"/>
<protein>
    <submittedName>
        <fullName evidence="8">RNA polymerase sigma factor</fullName>
    </submittedName>
</protein>
<dbReference type="SUPFAM" id="SSF88946">
    <property type="entry name" value="Sigma2 domain of RNA polymerase sigma factors"/>
    <property type="match status" value="1"/>
</dbReference>
<dbReference type="InterPro" id="IPR013249">
    <property type="entry name" value="RNA_pol_sigma70_r4_t2"/>
</dbReference>
<dbReference type="Pfam" id="PF08281">
    <property type="entry name" value="Sigma70_r4_2"/>
    <property type="match status" value="1"/>
</dbReference>
<sequence length="206" mass="22797">MNERVQAGDRDAFAEIFDQHARLVYAHAARTTGDWALAEDVMSLTFLEAWRLRGKLRDEVANVRAWLLGIATNVLRNTARTSRRHRAAMSRLPAAEALPDFTDELVGRMADEQRLAAAARALKRLNRSEREVFSLVVWSGLGYAAAAEALGIPLGTVRSRLSRAREKLRRLAEEELAPGTQAVEPATESGHIPVSRAATAHASHRR</sequence>
<accession>A0ABU2W320</accession>
<gene>
    <name evidence="8" type="ORF">RM717_17275</name>
</gene>
<evidence type="ECO:0000259" key="6">
    <source>
        <dbReference type="Pfam" id="PF04542"/>
    </source>
</evidence>
<evidence type="ECO:0000259" key="7">
    <source>
        <dbReference type="Pfam" id="PF08281"/>
    </source>
</evidence>
<keyword evidence="4" id="KW-0804">Transcription</keyword>
<evidence type="ECO:0000313" key="9">
    <source>
        <dbReference type="Proteomes" id="UP001180556"/>
    </source>
</evidence>
<dbReference type="RefSeq" id="WP_311600734.1">
    <property type="nucleotide sequence ID" value="NZ_JAVRFG010000020.1"/>
</dbReference>
<dbReference type="Proteomes" id="UP001180556">
    <property type="component" value="Unassembled WGS sequence"/>
</dbReference>
<comment type="caution">
    <text evidence="8">The sequence shown here is derived from an EMBL/GenBank/DDBJ whole genome shotgun (WGS) entry which is preliminary data.</text>
</comment>
<evidence type="ECO:0000256" key="3">
    <source>
        <dbReference type="ARBA" id="ARBA00023082"/>
    </source>
</evidence>
<dbReference type="InterPro" id="IPR014284">
    <property type="entry name" value="RNA_pol_sigma-70_dom"/>
</dbReference>
<reference evidence="9" key="1">
    <citation type="submission" date="2023-07" db="EMBL/GenBank/DDBJ databases">
        <title>30 novel species of actinomycetes from the DSMZ collection.</title>
        <authorList>
            <person name="Nouioui I."/>
        </authorList>
    </citation>
    <scope>NUCLEOTIDE SEQUENCE [LARGE SCALE GENOMIC DNA]</scope>
    <source>
        <strain evidence="9">DSM 40932</strain>
    </source>
</reference>
<evidence type="ECO:0000256" key="5">
    <source>
        <dbReference type="SAM" id="MobiDB-lite"/>
    </source>
</evidence>
<feature type="domain" description="RNA polymerase sigma factor 70 region 4 type 2" evidence="7">
    <location>
        <begin position="118"/>
        <end position="168"/>
    </location>
</feature>
<feature type="region of interest" description="Disordered" evidence="5">
    <location>
        <begin position="175"/>
        <end position="206"/>
    </location>
</feature>
<keyword evidence="9" id="KW-1185">Reference proteome</keyword>
<dbReference type="InterPro" id="IPR013325">
    <property type="entry name" value="RNA_pol_sigma_r2"/>
</dbReference>
<dbReference type="SUPFAM" id="SSF88659">
    <property type="entry name" value="Sigma3 and sigma4 domains of RNA polymerase sigma factors"/>
    <property type="match status" value="1"/>
</dbReference>
<keyword evidence="3" id="KW-0731">Sigma factor</keyword>
<dbReference type="PANTHER" id="PTHR43133:SF25">
    <property type="entry name" value="RNA POLYMERASE SIGMA FACTOR RFAY-RELATED"/>
    <property type="match status" value="1"/>
</dbReference>
<dbReference type="InterPro" id="IPR007627">
    <property type="entry name" value="RNA_pol_sigma70_r2"/>
</dbReference>
<dbReference type="Pfam" id="PF04542">
    <property type="entry name" value="Sigma70_r2"/>
    <property type="match status" value="1"/>
</dbReference>
<dbReference type="Gene3D" id="1.10.10.10">
    <property type="entry name" value="Winged helix-like DNA-binding domain superfamily/Winged helix DNA-binding domain"/>
    <property type="match status" value="1"/>
</dbReference>
<dbReference type="InterPro" id="IPR039425">
    <property type="entry name" value="RNA_pol_sigma-70-like"/>
</dbReference>
<evidence type="ECO:0000256" key="4">
    <source>
        <dbReference type="ARBA" id="ARBA00023163"/>
    </source>
</evidence>
<name>A0ABU2W320_9ACTN</name>